<organism evidence="1 2">
    <name type="scientific">Cetraspora pellucida</name>
    <dbReference type="NCBI Taxonomy" id="1433469"/>
    <lineage>
        <taxon>Eukaryota</taxon>
        <taxon>Fungi</taxon>
        <taxon>Fungi incertae sedis</taxon>
        <taxon>Mucoromycota</taxon>
        <taxon>Glomeromycotina</taxon>
        <taxon>Glomeromycetes</taxon>
        <taxon>Diversisporales</taxon>
        <taxon>Gigasporaceae</taxon>
        <taxon>Cetraspora</taxon>
    </lineage>
</organism>
<comment type="caution">
    <text evidence="1">The sequence shown here is derived from an EMBL/GenBank/DDBJ whole genome shotgun (WGS) entry which is preliminary data.</text>
</comment>
<proteinExistence type="predicted"/>
<sequence length="52" mass="6274">KLDGYYRKLISDFRFFADRYRFFNDGHGLPNGYQNQLVILLLDLEILLMDMD</sequence>
<evidence type="ECO:0000313" key="1">
    <source>
        <dbReference type="EMBL" id="CAG8714777.1"/>
    </source>
</evidence>
<name>A0A9N9I0A5_9GLOM</name>
<reference evidence="1" key="1">
    <citation type="submission" date="2021-06" db="EMBL/GenBank/DDBJ databases">
        <authorList>
            <person name="Kallberg Y."/>
            <person name="Tangrot J."/>
            <person name="Rosling A."/>
        </authorList>
    </citation>
    <scope>NUCLEOTIDE SEQUENCE</scope>
    <source>
        <strain evidence="1">FL966</strain>
    </source>
</reference>
<dbReference type="Proteomes" id="UP000789759">
    <property type="component" value="Unassembled WGS sequence"/>
</dbReference>
<evidence type="ECO:0000313" key="2">
    <source>
        <dbReference type="Proteomes" id="UP000789759"/>
    </source>
</evidence>
<keyword evidence="2" id="KW-1185">Reference proteome</keyword>
<dbReference type="EMBL" id="CAJVQA010012222">
    <property type="protein sequence ID" value="CAG8714777.1"/>
    <property type="molecule type" value="Genomic_DNA"/>
</dbReference>
<feature type="non-terminal residue" evidence="1">
    <location>
        <position position="1"/>
    </location>
</feature>
<protein>
    <submittedName>
        <fullName evidence="1">14555_t:CDS:1</fullName>
    </submittedName>
</protein>
<gene>
    <name evidence="1" type="ORF">CPELLU_LOCUS12527</name>
</gene>
<accession>A0A9N9I0A5</accession>
<dbReference type="AlphaFoldDB" id="A0A9N9I0A5"/>